<keyword evidence="2" id="KW-1185">Reference proteome</keyword>
<dbReference type="Proteomes" id="UP000078200">
    <property type="component" value="Unassembled WGS sequence"/>
</dbReference>
<sequence>MKKQNDLEPLRYRLIKVTGTRVTVHLFDKRNYIAIHSTCNSVAQPPSPPHKGMLANIIIEFTDLQFNEYFLPTARWLADTLAFNIMKLKLNKIYRRYYIIIDTNVGVIYTI</sequence>
<name>A0A1A9VHG2_GLOAU</name>
<evidence type="ECO:0000313" key="1">
    <source>
        <dbReference type="EnsemblMetazoa" id="GAUT037464-PA"/>
    </source>
</evidence>
<dbReference type="VEuPathDB" id="VectorBase:GAUT037464"/>
<proteinExistence type="predicted"/>
<reference evidence="1" key="1">
    <citation type="submission" date="2020-05" db="UniProtKB">
        <authorList>
            <consortium name="EnsemblMetazoa"/>
        </authorList>
    </citation>
    <scope>IDENTIFICATION</scope>
    <source>
        <strain evidence="1">TTRI</strain>
    </source>
</reference>
<evidence type="ECO:0000313" key="2">
    <source>
        <dbReference type="Proteomes" id="UP000078200"/>
    </source>
</evidence>
<accession>A0A1A9VHG2</accession>
<dbReference type="EnsemblMetazoa" id="GAUT037464-RA">
    <property type="protein sequence ID" value="GAUT037464-PA"/>
    <property type="gene ID" value="GAUT037464"/>
</dbReference>
<organism evidence="1 2">
    <name type="scientific">Glossina austeni</name>
    <name type="common">Savannah tsetse fly</name>
    <dbReference type="NCBI Taxonomy" id="7395"/>
    <lineage>
        <taxon>Eukaryota</taxon>
        <taxon>Metazoa</taxon>
        <taxon>Ecdysozoa</taxon>
        <taxon>Arthropoda</taxon>
        <taxon>Hexapoda</taxon>
        <taxon>Insecta</taxon>
        <taxon>Pterygota</taxon>
        <taxon>Neoptera</taxon>
        <taxon>Endopterygota</taxon>
        <taxon>Diptera</taxon>
        <taxon>Brachycera</taxon>
        <taxon>Muscomorpha</taxon>
        <taxon>Hippoboscoidea</taxon>
        <taxon>Glossinidae</taxon>
        <taxon>Glossina</taxon>
    </lineage>
</organism>
<dbReference type="AlphaFoldDB" id="A0A1A9VHG2"/>
<protein>
    <submittedName>
        <fullName evidence="1">Uncharacterized protein</fullName>
    </submittedName>
</protein>